<dbReference type="Proteomes" id="UP000199400">
    <property type="component" value="Unassembled WGS sequence"/>
</dbReference>
<evidence type="ECO:0000313" key="4">
    <source>
        <dbReference type="Proteomes" id="UP000199400"/>
    </source>
</evidence>
<evidence type="ECO:0000256" key="1">
    <source>
        <dbReference type="SAM" id="MobiDB-lite"/>
    </source>
</evidence>
<gene>
    <name evidence="3" type="ORF">SAMN02745121_06779</name>
</gene>
<keyword evidence="2" id="KW-0732">Signal</keyword>
<evidence type="ECO:0000313" key="3">
    <source>
        <dbReference type="EMBL" id="SFF07097.1"/>
    </source>
</evidence>
<organism evidence="3 4">
    <name type="scientific">Nannocystis exedens</name>
    <dbReference type="NCBI Taxonomy" id="54"/>
    <lineage>
        <taxon>Bacteria</taxon>
        <taxon>Pseudomonadati</taxon>
        <taxon>Myxococcota</taxon>
        <taxon>Polyangia</taxon>
        <taxon>Nannocystales</taxon>
        <taxon>Nannocystaceae</taxon>
        <taxon>Nannocystis</taxon>
    </lineage>
</organism>
<name>A0A1I2FQQ8_9BACT</name>
<sequence length="327" mass="33600">MSLPVLSTSLTRSSAVSAARPALVLVLLLACGPEAPPETESTDSGTTAPATTSTTSGASLPSTTSTTSPTTTSGTTTTTRDGVGFIRPFDGGGCYAEFEGEGAVRCSPCDPWFQDCPRGEKCVPEDESGQGDWNETTCIPLDPDPDAPGEPCTVDPKPTHIVDSCELDAICLGVDPETLTGTCVPRCQGWADAPECPAGTACVISHEGVLIPCLPTCDPLGPPCPGGQACQLNFSDPDNFVCLETDPDALAPLFAPCAGPLDCGPGLACMDAALAGECDPQQSDRCCLALCDLAAPSCPGLMQECLPFWSTDPPPSEWADLGLCRLP</sequence>
<dbReference type="STRING" id="54.SAMN02745121_06779"/>
<protein>
    <submittedName>
        <fullName evidence="3">Uncharacterized protein</fullName>
    </submittedName>
</protein>
<proteinExistence type="predicted"/>
<dbReference type="EMBL" id="FOMX01000027">
    <property type="protein sequence ID" value="SFF07097.1"/>
    <property type="molecule type" value="Genomic_DNA"/>
</dbReference>
<evidence type="ECO:0000256" key="2">
    <source>
        <dbReference type="SAM" id="SignalP"/>
    </source>
</evidence>
<dbReference type="RefSeq" id="WP_143141138.1">
    <property type="nucleotide sequence ID" value="NZ_FOMX01000027.1"/>
</dbReference>
<reference evidence="4" key="1">
    <citation type="submission" date="2016-10" db="EMBL/GenBank/DDBJ databases">
        <authorList>
            <person name="Varghese N."/>
            <person name="Submissions S."/>
        </authorList>
    </citation>
    <scope>NUCLEOTIDE SEQUENCE [LARGE SCALE GENOMIC DNA]</scope>
    <source>
        <strain evidence="4">ATCC 25963</strain>
    </source>
</reference>
<keyword evidence="4" id="KW-1185">Reference proteome</keyword>
<feature type="region of interest" description="Disordered" evidence="1">
    <location>
        <begin position="35"/>
        <end position="84"/>
    </location>
</feature>
<feature type="compositionally biased region" description="Low complexity" evidence="1">
    <location>
        <begin position="42"/>
        <end position="79"/>
    </location>
</feature>
<accession>A0A1I2FQQ8</accession>
<feature type="chain" id="PRO_5011618117" evidence="2">
    <location>
        <begin position="19"/>
        <end position="327"/>
    </location>
</feature>
<dbReference type="AlphaFoldDB" id="A0A1I2FQQ8"/>
<feature type="signal peptide" evidence="2">
    <location>
        <begin position="1"/>
        <end position="18"/>
    </location>
</feature>